<name>A0ABU9Z1S3_9RHOO</name>
<comment type="caution">
    <text evidence="2">The sequence shown here is derived from an EMBL/GenBank/DDBJ whole genome shotgun (WGS) entry which is preliminary data.</text>
</comment>
<dbReference type="InterPro" id="IPR045886">
    <property type="entry name" value="ThiF/MoeB/HesA"/>
</dbReference>
<proteinExistence type="predicted"/>
<feature type="domain" description="THIF-type NAD/FAD binding fold" evidence="1">
    <location>
        <begin position="19"/>
        <end position="255"/>
    </location>
</feature>
<dbReference type="PANTHER" id="PTHR43267">
    <property type="entry name" value="TRNA THREONYLCARBAMOYLADENOSINE DEHYDRATASE"/>
    <property type="match status" value="1"/>
</dbReference>
<keyword evidence="3" id="KW-1185">Reference proteome</keyword>
<gene>
    <name evidence="2" type="ORF">ABDB84_15570</name>
</gene>
<organism evidence="2 3">
    <name type="scientific">Uliginosibacterium sediminicola</name>
    <dbReference type="NCBI Taxonomy" id="2024550"/>
    <lineage>
        <taxon>Bacteria</taxon>
        <taxon>Pseudomonadati</taxon>
        <taxon>Pseudomonadota</taxon>
        <taxon>Betaproteobacteria</taxon>
        <taxon>Rhodocyclales</taxon>
        <taxon>Zoogloeaceae</taxon>
        <taxon>Uliginosibacterium</taxon>
    </lineage>
</organism>
<reference evidence="2 3" key="1">
    <citation type="journal article" date="2018" name="Int. J. Syst. Evol. Microbiol.">
        <title>Uliginosibacterium sediminicola sp. nov., isolated from freshwater sediment.</title>
        <authorList>
            <person name="Hwang W.M."/>
            <person name="Kim S.M."/>
            <person name="Kang K."/>
            <person name="Ahn T.Y."/>
        </authorList>
    </citation>
    <scope>NUCLEOTIDE SEQUENCE [LARGE SCALE GENOMIC DNA]</scope>
    <source>
        <strain evidence="2 3">M1-21</strain>
    </source>
</reference>
<protein>
    <submittedName>
        <fullName evidence="2">tRNA threonylcarbamoyladenosine dehydratase</fullName>
    </submittedName>
</protein>
<dbReference type="Gene3D" id="3.40.50.720">
    <property type="entry name" value="NAD(P)-binding Rossmann-like Domain"/>
    <property type="match status" value="1"/>
</dbReference>
<sequence>MTDPQAMDFARRFGGVARLHGDAALQAFQHARVCVVGVGGVGSWVVEALARNAVGQLTLIDLDMIAESNTNRQLHALGDAWGRAKVDAMRERVLAINPGCAVHCVEDFVSEDNLYALLAGHHAVVDAIDNVRVKAAMAAYCKAQNQYLVMCGSAGGKKDPTRLCVDDLSRTEQDPLLAKVRSRLRKDYAFPRDVRRKFGIEAVYSTEPVQQPDVCSSEAGAGPQGLSCAGYGSDVCVTATAGLFAAARVLAALSQINQSVERV</sequence>
<dbReference type="RefSeq" id="WP_345920675.1">
    <property type="nucleotide sequence ID" value="NZ_JBDIVE010000009.1"/>
</dbReference>
<dbReference type="InterPro" id="IPR000594">
    <property type="entry name" value="ThiF_NAD_FAD-bd"/>
</dbReference>
<evidence type="ECO:0000313" key="2">
    <source>
        <dbReference type="EMBL" id="MEN3069901.1"/>
    </source>
</evidence>
<dbReference type="InterPro" id="IPR035985">
    <property type="entry name" value="Ubiquitin-activating_enz"/>
</dbReference>
<dbReference type="Pfam" id="PF00899">
    <property type="entry name" value="ThiF"/>
    <property type="match status" value="1"/>
</dbReference>
<evidence type="ECO:0000259" key="1">
    <source>
        <dbReference type="Pfam" id="PF00899"/>
    </source>
</evidence>
<dbReference type="CDD" id="cd00755">
    <property type="entry name" value="YgdL_like"/>
    <property type="match status" value="1"/>
</dbReference>
<dbReference type="PANTHER" id="PTHR43267:SF1">
    <property type="entry name" value="TRNA THREONYLCARBAMOYLADENOSINE DEHYDRATASE"/>
    <property type="match status" value="1"/>
</dbReference>
<dbReference type="Proteomes" id="UP001410394">
    <property type="component" value="Unassembled WGS sequence"/>
</dbReference>
<dbReference type="EMBL" id="JBDIVE010000009">
    <property type="protein sequence ID" value="MEN3069901.1"/>
    <property type="molecule type" value="Genomic_DNA"/>
</dbReference>
<dbReference type="SUPFAM" id="SSF69572">
    <property type="entry name" value="Activating enzymes of the ubiquitin-like proteins"/>
    <property type="match status" value="1"/>
</dbReference>
<accession>A0ABU9Z1S3</accession>
<evidence type="ECO:0000313" key="3">
    <source>
        <dbReference type="Proteomes" id="UP001410394"/>
    </source>
</evidence>